<accession>A0ABW1RGR4</accession>
<evidence type="ECO:0000313" key="4">
    <source>
        <dbReference type="EMBL" id="MFC6170973.1"/>
    </source>
</evidence>
<dbReference type="InterPro" id="IPR004104">
    <property type="entry name" value="Gfo/Idh/MocA-like_OxRdtase_C"/>
</dbReference>
<dbReference type="NCBIfam" id="NF007574">
    <property type="entry name" value="PRK10206.1"/>
    <property type="match status" value="1"/>
</dbReference>
<dbReference type="PANTHER" id="PTHR43708:SF7">
    <property type="entry name" value="OXIDOREDUCTASE"/>
    <property type="match status" value="1"/>
</dbReference>
<dbReference type="EMBL" id="JBHSSL010000074">
    <property type="protein sequence ID" value="MFC6170973.1"/>
    <property type="molecule type" value="Genomic_DNA"/>
</dbReference>
<evidence type="ECO:0000313" key="5">
    <source>
        <dbReference type="Proteomes" id="UP001596289"/>
    </source>
</evidence>
<name>A0ABW1RGR4_9LACO</name>
<proteinExistence type="inferred from homology"/>
<organism evidence="4 5">
    <name type="scientific">Loigolactobacillus jiayinensis</name>
    <dbReference type="NCBI Taxonomy" id="2486016"/>
    <lineage>
        <taxon>Bacteria</taxon>
        <taxon>Bacillati</taxon>
        <taxon>Bacillota</taxon>
        <taxon>Bacilli</taxon>
        <taxon>Lactobacillales</taxon>
        <taxon>Lactobacillaceae</taxon>
        <taxon>Loigolactobacillus</taxon>
    </lineage>
</organism>
<dbReference type="Gene3D" id="3.30.360.10">
    <property type="entry name" value="Dihydrodipicolinate Reductase, domain 2"/>
    <property type="match status" value="1"/>
</dbReference>
<dbReference type="RefSeq" id="WP_125554415.1">
    <property type="nucleotide sequence ID" value="NZ_JBHSSL010000074.1"/>
</dbReference>
<dbReference type="PANTHER" id="PTHR43708">
    <property type="entry name" value="CONSERVED EXPRESSED OXIDOREDUCTASE (EUROFUNG)"/>
    <property type="match status" value="1"/>
</dbReference>
<gene>
    <name evidence="4" type="ORF">ACFQGP_10375</name>
</gene>
<evidence type="ECO:0000259" key="2">
    <source>
        <dbReference type="Pfam" id="PF01408"/>
    </source>
</evidence>
<evidence type="ECO:0000259" key="3">
    <source>
        <dbReference type="Pfam" id="PF02894"/>
    </source>
</evidence>
<dbReference type="InterPro" id="IPR036291">
    <property type="entry name" value="NAD(P)-bd_dom_sf"/>
</dbReference>
<reference evidence="5" key="1">
    <citation type="journal article" date="2019" name="Int. J. Syst. Evol. Microbiol.">
        <title>The Global Catalogue of Microorganisms (GCM) 10K type strain sequencing project: providing services to taxonomists for standard genome sequencing and annotation.</title>
        <authorList>
            <consortium name="The Broad Institute Genomics Platform"/>
            <consortium name="The Broad Institute Genome Sequencing Center for Infectious Disease"/>
            <person name="Wu L."/>
            <person name="Ma J."/>
        </authorList>
    </citation>
    <scope>NUCLEOTIDE SEQUENCE [LARGE SCALE GENOMIC DNA]</scope>
    <source>
        <strain evidence="5">CCM 8904</strain>
    </source>
</reference>
<dbReference type="SUPFAM" id="SSF51735">
    <property type="entry name" value="NAD(P)-binding Rossmann-fold domains"/>
    <property type="match status" value="1"/>
</dbReference>
<dbReference type="Proteomes" id="UP001596289">
    <property type="component" value="Unassembled WGS sequence"/>
</dbReference>
<comment type="caution">
    <text evidence="4">The sequence shown here is derived from an EMBL/GenBank/DDBJ whole genome shotgun (WGS) entry which is preliminary data.</text>
</comment>
<dbReference type="Gene3D" id="3.40.50.720">
    <property type="entry name" value="NAD(P)-binding Rossmann-like Domain"/>
    <property type="match status" value="1"/>
</dbReference>
<dbReference type="InterPro" id="IPR051317">
    <property type="entry name" value="Gfo/Idh/MocA_oxidoreduct"/>
</dbReference>
<protein>
    <submittedName>
        <fullName evidence="4">Oxidoreductase</fullName>
    </submittedName>
</protein>
<feature type="domain" description="Gfo/Idh/MocA-like oxidoreductase C-terminal" evidence="3">
    <location>
        <begin position="143"/>
        <end position="341"/>
    </location>
</feature>
<dbReference type="Pfam" id="PF02894">
    <property type="entry name" value="GFO_IDH_MocA_C"/>
    <property type="match status" value="1"/>
</dbReference>
<dbReference type="Pfam" id="PF01408">
    <property type="entry name" value="GFO_IDH_MocA"/>
    <property type="match status" value="1"/>
</dbReference>
<keyword evidence="5" id="KW-1185">Reference proteome</keyword>
<comment type="similarity">
    <text evidence="1">Belongs to the Gfo/Idh/MocA family.</text>
</comment>
<sequence>MTEKLTMAVIGFGKSATRYHLPYLMLRTKLQVKWVYARHLNKRPAQQDFYQQQGVNFTDDVTTVLNDASVKLVTICLPPALHFEFAKRCLEAGKNVLVEKPFTSTVAEAQELFALAQQRGLLVMPYQNRRFDGEFLALQQVLQVGYLGEPLELESHFDHYRPDHTAKQGTPADGAFYGLGSHLVDQVVALFGRPQQVSYDIRAQQNPASTVDDYYDVSLFYPNFKATVKSSSLVAQPYPRFILHGTQGSFIKYGIDQQENDLKAGLTPAAAGFGDDSPKLFGELNYQNANGDWINKQLPTPRGDYGRVYDSLYDSILHGAAPLVSEEEAITDLEILAAGFSQLSPSIYQL</sequence>
<feature type="domain" description="Gfo/Idh/MocA-like oxidoreductase N-terminal" evidence="2">
    <location>
        <begin position="6"/>
        <end position="125"/>
    </location>
</feature>
<evidence type="ECO:0000256" key="1">
    <source>
        <dbReference type="ARBA" id="ARBA00010928"/>
    </source>
</evidence>
<dbReference type="InterPro" id="IPR000683">
    <property type="entry name" value="Gfo/Idh/MocA-like_OxRdtase_N"/>
</dbReference>